<dbReference type="Pfam" id="PF13923">
    <property type="entry name" value="zf-C3HC4_2"/>
    <property type="match status" value="1"/>
</dbReference>
<dbReference type="GO" id="GO:0005634">
    <property type="term" value="C:nucleus"/>
    <property type="evidence" value="ECO:0007669"/>
    <property type="project" value="TreeGrafter"/>
</dbReference>
<dbReference type="Gene3D" id="3.40.50.10810">
    <property type="entry name" value="Tandem AAA-ATPase domain"/>
    <property type="match status" value="1"/>
</dbReference>
<dbReference type="InterPro" id="IPR014001">
    <property type="entry name" value="Helicase_ATP-bd"/>
</dbReference>
<accession>A0A8H2VNS5</accession>
<dbReference type="GO" id="GO:0000209">
    <property type="term" value="P:protein polyubiquitination"/>
    <property type="evidence" value="ECO:0007669"/>
    <property type="project" value="TreeGrafter"/>
</dbReference>
<dbReference type="GO" id="GO:0061630">
    <property type="term" value="F:ubiquitin protein ligase activity"/>
    <property type="evidence" value="ECO:0007669"/>
    <property type="project" value="TreeGrafter"/>
</dbReference>
<protein>
    <submittedName>
        <fullName evidence="11">42ae489e-3341-4df2-9af0-e6e0f4016c51</fullName>
    </submittedName>
</protein>
<dbReference type="CDD" id="cd18793">
    <property type="entry name" value="SF2_C_SNF"/>
    <property type="match status" value="1"/>
</dbReference>
<feature type="domain" description="RING-type" evidence="8">
    <location>
        <begin position="1171"/>
        <end position="1209"/>
    </location>
</feature>
<comment type="caution">
    <text evidence="11">The sequence shown here is derived from an EMBL/GenBank/DDBJ whole genome shotgun (WGS) entry which is preliminary data.</text>
</comment>
<keyword evidence="4" id="KW-0378">Hydrolase</keyword>
<dbReference type="GO" id="GO:0006974">
    <property type="term" value="P:DNA damage response"/>
    <property type="evidence" value="ECO:0007669"/>
    <property type="project" value="TreeGrafter"/>
</dbReference>
<evidence type="ECO:0000313" key="11">
    <source>
        <dbReference type="EMBL" id="CAD6441913.1"/>
    </source>
</evidence>
<dbReference type="Pfam" id="PF00176">
    <property type="entry name" value="SNF2-rel_dom"/>
    <property type="match status" value="1"/>
</dbReference>
<dbReference type="GO" id="GO:0005524">
    <property type="term" value="F:ATP binding"/>
    <property type="evidence" value="ECO:0007669"/>
    <property type="project" value="InterPro"/>
</dbReference>
<keyword evidence="6" id="KW-0067">ATP-binding</keyword>
<dbReference type="PROSITE" id="PS51192">
    <property type="entry name" value="HELICASE_ATP_BIND_1"/>
    <property type="match status" value="1"/>
</dbReference>
<dbReference type="SMART" id="SM00487">
    <property type="entry name" value="DEXDc"/>
    <property type="match status" value="1"/>
</dbReference>
<name>A0A8H2VNS5_9HELO</name>
<dbReference type="InterPro" id="IPR027417">
    <property type="entry name" value="P-loop_NTPase"/>
</dbReference>
<dbReference type="PANTHER" id="PTHR45865">
    <property type="entry name" value="E3 UBIQUITIN-PROTEIN LIGASE SHPRH FAMILY MEMBER"/>
    <property type="match status" value="1"/>
</dbReference>
<evidence type="ECO:0000259" key="9">
    <source>
        <dbReference type="PROSITE" id="PS51192"/>
    </source>
</evidence>
<dbReference type="SMART" id="SM00184">
    <property type="entry name" value="RING"/>
    <property type="match status" value="1"/>
</dbReference>
<keyword evidence="5" id="KW-0862">Zinc</keyword>
<evidence type="ECO:0000313" key="12">
    <source>
        <dbReference type="Proteomes" id="UP000624404"/>
    </source>
</evidence>
<dbReference type="InterPro" id="IPR017907">
    <property type="entry name" value="Znf_RING_CS"/>
</dbReference>
<evidence type="ECO:0000256" key="7">
    <source>
        <dbReference type="PROSITE-ProRule" id="PRU00175"/>
    </source>
</evidence>
<dbReference type="Gene3D" id="3.40.50.300">
    <property type="entry name" value="P-loop containing nucleotide triphosphate hydrolases"/>
    <property type="match status" value="1"/>
</dbReference>
<dbReference type="InterPro" id="IPR013083">
    <property type="entry name" value="Znf_RING/FYVE/PHD"/>
</dbReference>
<dbReference type="InterPro" id="IPR052583">
    <property type="entry name" value="ATP-helicase/E3_Ub-Ligase"/>
</dbReference>
<dbReference type="InterPro" id="IPR038718">
    <property type="entry name" value="SNF2-like_sf"/>
</dbReference>
<evidence type="ECO:0000256" key="1">
    <source>
        <dbReference type="ARBA" id="ARBA00022723"/>
    </source>
</evidence>
<dbReference type="PROSITE" id="PS00518">
    <property type="entry name" value="ZF_RING_1"/>
    <property type="match status" value="1"/>
</dbReference>
<dbReference type="Pfam" id="PF00271">
    <property type="entry name" value="Helicase_C"/>
    <property type="match status" value="1"/>
</dbReference>
<evidence type="ECO:0000256" key="6">
    <source>
        <dbReference type="ARBA" id="ARBA00022840"/>
    </source>
</evidence>
<dbReference type="Proteomes" id="UP000624404">
    <property type="component" value="Unassembled WGS sequence"/>
</dbReference>
<evidence type="ECO:0000256" key="2">
    <source>
        <dbReference type="ARBA" id="ARBA00022741"/>
    </source>
</evidence>
<dbReference type="InterPro" id="IPR001650">
    <property type="entry name" value="Helicase_C-like"/>
</dbReference>
<evidence type="ECO:0000259" key="10">
    <source>
        <dbReference type="PROSITE" id="PS51194"/>
    </source>
</evidence>
<keyword evidence="2" id="KW-0547">Nucleotide-binding</keyword>
<dbReference type="SUPFAM" id="SSF52540">
    <property type="entry name" value="P-loop containing nucleoside triphosphate hydrolases"/>
    <property type="match status" value="2"/>
</dbReference>
<sequence>MAPINRSPKHKRRFGIIPDDYVFAQELEAQRKNTEGYGNGNDEDNEALPNEGPLTFANIITDALIGYLTANQNASEEPLQKRQKVVTGSGLQSSNDHVSGDFIVVKESSWKIRCLRSKLSSDSTALGKQKIRFNCLWDRQNEKSWPSHIAIEDDDGNPLLIIPLSLGNTLTSIPNSLNDVLICLMVDRDSKKHVRQSSKLWTEAGISLHKRDGSDYIQIHFTIKWEVATHPGSIQLKKTDAMLKVLNTYFPDPNRTNLDPLSAQDFYQSAHSSDPDDEIPASIETPRLKSTLYPFQKRAVQWLLRREGAEWSRAAANVREAHFRVADQLPVSFIAATDLKGRSFYVSHLYGIVTFDLAPFFSVEREIKGGILAEEMGLGKTVEMIALLTLHTRPNQGPSTIDPFSGENLQTTNATLIISPPSISKQWISEIKTHAPHLKVTYYEGIKSRILNHEAIMDDFATSDIVITTYAILASEIHFTSRNPGRTLRKESKYRRPKSPLMQFSWWRVCLDEAQMIESSVSNAATVARMIPRINAWVITGTPVRKNIKDLLGLLIFLRYEPIVSLWPSFISSKQDFHKLFGSISLRHSKKSVRKELNLPKQRRFVITMPFNAIEEAYYQELFSQMCSESALTPEGKPLVNGWDPKDYAEVMRRWLVRLRQVTLHAEVGGRNKRTIRQNGSEDGSEPVVQAASKVLEVMFSQTDVAIRTNHRSLLLSRLKKGQLYEDSPRVQEALKIWEAVILESSVGLGEARDELIGEISSEKAKRAFRLEKGSDLSTAEAEETIASSQGQSSGRINDEDVGVQDGLDPASPIGLSRARLRAALELHHMAVFFRANAHFQIKTNEEMTKPKSPEFKNLDILERQGYKEAKDLRREILQDAFSKANSMMITIRNDTESRTHLQLPKYIPNTLSGGPESRRIMEDLERLGIHLDNQAHQIDEWRDHLRRILLSPLVDNDDDEVAISGDEYENSTKVQEEVVVYVQALRTMIADRQASLSGIRNYLTDEEAKNALREAKKGEGPYPERLLELFNIRHRFVDERNSVRGALSALRTLVSKLKANNAQNELSIVESQLKTTHKQLMDQTKVAAALEKEVGLFTKCMNFRVEYYKQLQAISNQVAPYAGPNNDDVVVKMLGNEQVLIQRLAALRAKKRYLVHLKEEAETPQDTRMCIICREGFELGVLTVCGHQFCSICIKQWWKSHHSCPVCKKKLIHADLHEITYKPQEPTVTTETEEVREPLKERSLNSNTFQKSAIYSDVSRATLSAIKNVELPGNNSFGTKIDTLARHILYLRESDPGSKSIVFSQFAEFLPILARAFRVFRIGYASIDKPNGIEIFKNDPNIEVFLLHSRAHSAGLTLVNASHVFICEPLLNTALEIQAVARVDRIGQLVDTNVYLHIIGNSVEQSIYELSVKRRLEHLGHAAKSKKGKEKELSDEELVAHGLEEADSIEMQESILANLMAKGKSGEVVAENDLWTCLFGGRTKRDTVDLTGDATGEDSIA</sequence>
<dbReference type="InterPro" id="IPR001841">
    <property type="entry name" value="Znf_RING"/>
</dbReference>
<keyword evidence="1" id="KW-0479">Metal-binding</keyword>
<dbReference type="GO" id="GO:0008270">
    <property type="term" value="F:zinc ion binding"/>
    <property type="evidence" value="ECO:0007669"/>
    <property type="project" value="UniProtKB-KW"/>
</dbReference>
<dbReference type="OrthoDB" id="5330228at2759"/>
<dbReference type="InterPro" id="IPR000330">
    <property type="entry name" value="SNF2_N"/>
</dbReference>
<dbReference type="PANTHER" id="PTHR45865:SF1">
    <property type="entry name" value="E3 UBIQUITIN-PROTEIN LIGASE SHPRH"/>
    <property type="match status" value="1"/>
</dbReference>
<gene>
    <name evidence="11" type="ORF">SCLTRI_LOCUS1705</name>
</gene>
<organism evidence="11 12">
    <name type="scientific">Sclerotinia trifoliorum</name>
    <dbReference type="NCBI Taxonomy" id="28548"/>
    <lineage>
        <taxon>Eukaryota</taxon>
        <taxon>Fungi</taxon>
        <taxon>Dikarya</taxon>
        <taxon>Ascomycota</taxon>
        <taxon>Pezizomycotina</taxon>
        <taxon>Leotiomycetes</taxon>
        <taxon>Helotiales</taxon>
        <taxon>Sclerotiniaceae</taxon>
        <taxon>Sclerotinia</taxon>
    </lineage>
</organism>
<dbReference type="PROSITE" id="PS50089">
    <property type="entry name" value="ZF_RING_2"/>
    <property type="match status" value="1"/>
</dbReference>
<dbReference type="PROSITE" id="PS51194">
    <property type="entry name" value="HELICASE_CTER"/>
    <property type="match status" value="1"/>
</dbReference>
<dbReference type="CDD" id="cd18070">
    <property type="entry name" value="DEXQc_SHPRH"/>
    <property type="match status" value="1"/>
</dbReference>
<dbReference type="InterPro" id="IPR049730">
    <property type="entry name" value="SNF2/RAD54-like_C"/>
</dbReference>
<evidence type="ECO:0000256" key="4">
    <source>
        <dbReference type="ARBA" id="ARBA00022801"/>
    </source>
</evidence>
<reference evidence="11" key="1">
    <citation type="submission" date="2020-10" db="EMBL/GenBank/DDBJ databases">
        <authorList>
            <person name="Kusch S."/>
        </authorList>
    </citation>
    <scope>NUCLEOTIDE SEQUENCE</scope>
    <source>
        <strain evidence="11">SwB9</strain>
    </source>
</reference>
<dbReference type="InterPro" id="IPR059033">
    <property type="entry name" value="C144_05_dom"/>
</dbReference>
<evidence type="ECO:0000256" key="3">
    <source>
        <dbReference type="ARBA" id="ARBA00022771"/>
    </source>
</evidence>
<dbReference type="Gene3D" id="3.30.40.10">
    <property type="entry name" value="Zinc/RING finger domain, C3HC4 (zinc finger)"/>
    <property type="match status" value="1"/>
</dbReference>
<dbReference type="EMBL" id="CAJHIA010000007">
    <property type="protein sequence ID" value="CAD6441913.1"/>
    <property type="molecule type" value="Genomic_DNA"/>
</dbReference>
<dbReference type="SUPFAM" id="SSF57850">
    <property type="entry name" value="RING/U-box"/>
    <property type="match status" value="1"/>
</dbReference>
<evidence type="ECO:0000259" key="8">
    <source>
        <dbReference type="PROSITE" id="PS50089"/>
    </source>
</evidence>
<feature type="domain" description="Helicase ATP-binding" evidence="9">
    <location>
        <begin position="361"/>
        <end position="561"/>
    </location>
</feature>
<dbReference type="GO" id="GO:0016787">
    <property type="term" value="F:hydrolase activity"/>
    <property type="evidence" value="ECO:0007669"/>
    <property type="project" value="UniProtKB-KW"/>
</dbReference>
<keyword evidence="12" id="KW-1185">Reference proteome</keyword>
<feature type="domain" description="Helicase C-terminal" evidence="10">
    <location>
        <begin position="1284"/>
        <end position="1440"/>
    </location>
</feature>
<evidence type="ECO:0000256" key="5">
    <source>
        <dbReference type="ARBA" id="ARBA00022833"/>
    </source>
</evidence>
<keyword evidence="3 7" id="KW-0863">Zinc-finger</keyword>
<dbReference type="Pfam" id="PF26021">
    <property type="entry name" value="Ferritin_C144_05"/>
    <property type="match status" value="1"/>
</dbReference>
<proteinExistence type="predicted"/>